<keyword evidence="2" id="KW-1185">Reference proteome</keyword>
<reference evidence="1" key="2">
    <citation type="submission" date="2020-11" db="EMBL/GenBank/DDBJ databases">
        <authorList>
            <person name="McCartney M.A."/>
            <person name="Auch B."/>
            <person name="Kono T."/>
            <person name="Mallez S."/>
            <person name="Becker A."/>
            <person name="Gohl D.M."/>
            <person name="Silverstein K.A.T."/>
            <person name="Koren S."/>
            <person name="Bechman K.B."/>
            <person name="Herman A."/>
            <person name="Abrahante J.E."/>
            <person name="Garbe J."/>
        </authorList>
    </citation>
    <scope>NUCLEOTIDE SEQUENCE</scope>
    <source>
        <strain evidence="1">Duluth1</strain>
        <tissue evidence="1">Whole animal</tissue>
    </source>
</reference>
<comment type="caution">
    <text evidence="1">The sequence shown here is derived from an EMBL/GenBank/DDBJ whole genome shotgun (WGS) entry which is preliminary data.</text>
</comment>
<organism evidence="1 2">
    <name type="scientific">Dreissena polymorpha</name>
    <name type="common">Zebra mussel</name>
    <name type="synonym">Mytilus polymorpha</name>
    <dbReference type="NCBI Taxonomy" id="45954"/>
    <lineage>
        <taxon>Eukaryota</taxon>
        <taxon>Metazoa</taxon>
        <taxon>Spiralia</taxon>
        <taxon>Lophotrochozoa</taxon>
        <taxon>Mollusca</taxon>
        <taxon>Bivalvia</taxon>
        <taxon>Autobranchia</taxon>
        <taxon>Heteroconchia</taxon>
        <taxon>Euheterodonta</taxon>
        <taxon>Imparidentia</taxon>
        <taxon>Neoheterodontei</taxon>
        <taxon>Myida</taxon>
        <taxon>Dreissenoidea</taxon>
        <taxon>Dreissenidae</taxon>
        <taxon>Dreissena</taxon>
    </lineage>
</organism>
<sequence>MFHPDGSNIYEVEIAFEAAVFTYPDRRQSPSRRQYLPIPTDASALRGGSIIPTDASALRGGSIYLSRPTQVIFIL</sequence>
<accession>A0A9D4N343</accession>
<reference evidence="1" key="1">
    <citation type="journal article" date="2019" name="bioRxiv">
        <title>The Genome of the Zebra Mussel, Dreissena polymorpha: A Resource for Invasive Species Research.</title>
        <authorList>
            <person name="McCartney M.A."/>
            <person name="Auch B."/>
            <person name="Kono T."/>
            <person name="Mallez S."/>
            <person name="Zhang Y."/>
            <person name="Obille A."/>
            <person name="Becker A."/>
            <person name="Abrahante J.E."/>
            <person name="Garbe J."/>
            <person name="Badalamenti J.P."/>
            <person name="Herman A."/>
            <person name="Mangelson H."/>
            <person name="Liachko I."/>
            <person name="Sullivan S."/>
            <person name="Sone E.D."/>
            <person name="Koren S."/>
            <person name="Silverstein K.A.T."/>
            <person name="Beckman K.B."/>
            <person name="Gohl D.M."/>
        </authorList>
    </citation>
    <scope>NUCLEOTIDE SEQUENCE</scope>
    <source>
        <strain evidence="1">Duluth1</strain>
        <tissue evidence="1">Whole animal</tissue>
    </source>
</reference>
<name>A0A9D4N343_DREPO</name>
<protein>
    <submittedName>
        <fullName evidence="1">Uncharacterized protein</fullName>
    </submittedName>
</protein>
<dbReference type="Proteomes" id="UP000828390">
    <property type="component" value="Unassembled WGS sequence"/>
</dbReference>
<proteinExistence type="predicted"/>
<evidence type="ECO:0000313" key="2">
    <source>
        <dbReference type="Proteomes" id="UP000828390"/>
    </source>
</evidence>
<dbReference type="EMBL" id="JAIWYP010000001">
    <property type="protein sequence ID" value="KAH3886374.1"/>
    <property type="molecule type" value="Genomic_DNA"/>
</dbReference>
<gene>
    <name evidence="1" type="ORF">DPMN_010379</name>
</gene>
<evidence type="ECO:0000313" key="1">
    <source>
        <dbReference type="EMBL" id="KAH3886374.1"/>
    </source>
</evidence>
<dbReference type="AlphaFoldDB" id="A0A9D4N343"/>